<dbReference type="STRING" id="436010.A0A165WF71"/>
<organism evidence="10 11">
    <name type="scientific">Athelia psychrophila</name>
    <dbReference type="NCBI Taxonomy" id="1759441"/>
    <lineage>
        <taxon>Eukaryota</taxon>
        <taxon>Fungi</taxon>
        <taxon>Dikarya</taxon>
        <taxon>Basidiomycota</taxon>
        <taxon>Agaricomycotina</taxon>
        <taxon>Agaricomycetes</taxon>
        <taxon>Agaricomycetidae</taxon>
        <taxon>Atheliales</taxon>
        <taxon>Atheliaceae</taxon>
        <taxon>Athelia</taxon>
    </lineage>
</organism>
<dbReference type="GO" id="GO:0030515">
    <property type="term" value="F:snoRNA binding"/>
    <property type="evidence" value="ECO:0007669"/>
    <property type="project" value="TreeGrafter"/>
</dbReference>
<keyword evidence="11" id="KW-1185">Reference proteome</keyword>
<evidence type="ECO:0000259" key="9">
    <source>
        <dbReference type="SMART" id="SM01036"/>
    </source>
</evidence>
<dbReference type="GO" id="GO:0030686">
    <property type="term" value="C:90S preribosome"/>
    <property type="evidence" value="ECO:0007669"/>
    <property type="project" value="TreeGrafter"/>
</dbReference>
<evidence type="ECO:0000256" key="8">
    <source>
        <dbReference type="RuleBase" id="RU367065"/>
    </source>
</evidence>
<dbReference type="GO" id="GO:0045943">
    <property type="term" value="P:positive regulation of transcription by RNA polymerase I"/>
    <property type="evidence" value="ECO:0007669"/>
    <property type="project" value="TreeGrafter"/>
</dbReference>
<keyword evidence="6 8" id="KW-0539">Nucleus</keyword>
<dbReference type="SUPFAM" id="SSF48371">
    <property type="entry name" value="ARM repeat"/>
    <property type="match status" value="2"/>
</dbReference>
<dbReference type="Pfam" id="PF08146">
    <property type="entry name" value="BP28CT"/>
    <property type="match status" value="1"/>
</dbReference>
<dbReference type="InterPro" id="IPR040191">
    <property type="entry name" value="UTP10"/>
</dbReference>
<dbReference type="InterPro" id="IPR012954">
    <property type="entry name" value="BP28_C_dom"/>
</dbReference>
<evidence type="ECO:0000256" key="2">
    <source>
        <dbReference type="ARBA" id="ARBA00010559"/>
    </source>
</evidence>
<keyword evidence="5 8" id="KW-0698">rRNA processing</keyword>
<accession>A0A165WF71</accession>
<protein>
    <recommendedName>
        <fullName evidence="3 8">U3 small nucleolar RNA-associated protein 10</fullName>
    </recommendedName>
</protein>
<comment type="similarity">
    <text evidence="2 8">Belongs to the HEATR1/UTP10 family.</text>
</comment>
<comment type="subunit">
    <text evidence="8">Component of the ribosomal small subunit (SSU) processome.</text>
</comment>
<proteinExistence type="inferred from homology"/>
<sequence>MSSLAAQLTQNASLNASLLSNASRRKPTESYLFPPSQASTHDLESIHFLAANAFLQFKSVQPACRKYEAALFSDAIKDLDRTLLNVESAGELNEQLTGFMRLLGPWLMEGMVGKILEWLVRRFRVNEFNVEDVLSLFLPYHESPHFAKMLSILHILPQSTFSFLLPFKSAASNLPRTALVTAMLSAPPLARFVATLLPRAHEGGYAHRTLLAFNIGVMHAYIVRAKPVDLDEGVVGLVLGALVDALKAAGPADPNVVLGSYVLLSTLSQKTALAPTALKAVIGAMTSVAPRVAAGQFLRAAVAVCEPQTQVDAWSENVTKNLLKLTDVGTEISAAVAWVGSEKFFVPLLNGLVSRLPQPTAQSVLSDLVAAPAVPDSILTPLAALLLASAVAAPQEHTRTLLVSIQQRHPSALRAASELLTQDAGEGVQAGVEQVVISLSVVFGSTPGDKKCADLVLASTSAEEDVRAIAVRGLLAALGAAEAADEESIKSALLARAHDSSAAVLDALYVQPTILLPILADAPVAQAYVAAVSAALTNSPSRALVRVHLAFLADNFSHFEGQGVFEECVFPFLLFSKGKKETARMVWELIARGEGADGAVGAYEVMRGCVGAWQWQLDKHKPAAGKGDAEGNPVEWMASANMDVAARMAENILTSAQYERHLAGLLGKMQCENPHARALAYLVARALVGALSSDRVRQLDAAARMLAAMQLHSLEGMEDVPSERDSQMLVDDRSLGHKIVLKPAGRTTAYYLKTALFAMLPQIARPAGVALDWYAESAKTDDQGTRYVSLMRSIYTLANASASLPVLSTSIIRTLFLGLREDALAFLAGYVVRTLETTVDQGVCVAALRHAAAFMAAQPHVDFQNVLPSLIVAIASDDADIGQAALECVAVMAANHKNLIAVYGFDTIYGECSKTLQYLDVADLSKYLKAIVAASSLLSKDANYLKVFHQQALSRDKSDSKAQTKHKKNVLSYLLSHVDAIRSSNAQISLLNAIANVSDEIKAQMLASRAQGLASPPTQVGQPQEEYATLVVASFDKSAVGALNLDGSATWAAYLSVVRHYFRSIADALHGPRSVLVQNIEHGLFASLSSERQLELCTALLDIGVTNAHSKVQCKKLLGKVVGTVPLIQSLLSHLQPPTNQISPAKKRAKLDENVASDDSFILLTTFVEVLAASDLPGSIDLISRLLDTLNNVLHYETPTQGDKSFVEQLLMSAIDNCAEKVVELPNLSPSAIRLDILVELIRVSDNTQTFHQALLLMANLARLTPDSVLHNVMPVFTFMGSNVFHRDDTYSFRVVQQTVNSIVPVMVSSLKAMHSSRLDLYIGSRDFLRIFTDAAHHIPRHRRTKFFSHLIDVMGPDDFLAPVCMLLIEKVANRVHRQNVEELNASFALPISILQHYAAIIQVSTLSEILRESQRLVAHATGSNTAQPIFMSITQDEEHSQSTSSVLKRRAQALIVFAGHALQTFPTKLPGDHAAGKAIGEIVSLLNLSTPDNNIDAVVISARSAMSVSLGVMPAMEFVNVVLAMLETGDTKIQIGALDVLTSRLEMVNPGVRRSVSGVIVNVIDRIKTLVSGNDDSLAISAFSGLKAIGTTTCPGEENALANTIPSILAAIRGRKAAERAMSSLLPIISHLGPRLIPNFRNIIEECVHVVRESLQSSTQTSALATDALSVLRGLLVAIPTFWGNAEFVQIIKLHIEHTTTKNSLPSVTSALMKSLTKRAPSKALIPSLCQIWPLRDSSSNTGQDRMVAYFGLLRLSLRAASRPVVLENIRPLFQVFLEGFDARSKLSQVESQSVPAFLELVVKLNEAAFRPLFRKLYDWAFATGNDSNSRKITFCRVYTSLLEYFKGLMSTYMSFLLQPFVDLLGGFITSSSTDKTLWSSIIATLTESFSSDEGVFWHDDKSRQIVPVLIGQVAVCARLGTSEAKLAMSKCLDVMTETITEDALLKSTNLGLLMHTRSEDARLQIFALSCSEVLWRSHGGKLLGFVAETTTFIAECAEDENDMVVKEAHRLKQAVESVAGNINV</sequence>
<evidence type="ECO:0000256" key="7">
    <source>
        <dbReference type="ARBA" id="ARBA00023274"/>
    </source>
</evidence>
<name>A0A165WF71_9AGAM</name>
<dbReference type="EMBL" id="KV417745">
    <property type="protein sequence ID" value="KZP07604.1"/>
    <property type="molecule type" value="Genomic_DNA"/>
</dbReference>
<dbReference type="InterPro" id="IPR056473">
    <property type="entry name" value="HEAT_Utp10/HEAT1"/>
</dbReference>
<evidence type="ECO:0000313" key="10">
    <source>
        <dbReference type="EMBL" id="KZP07604.1"/>
    </source>
</evidence>
<dbReference type="GO" id="GO:0032040">
    <property type="term" value="C:small-subunit processome"/>
    <property type="evidence" value="ECO:0007669"/>
    <property type="project" value="TreeGrafter"/>
</dbReference>
<comment type="function">
    <text evidence="8">Involved in nucleolar processing of pre-18S ribosomal RNA.</text>
</comment>
<feature type="domain" description="BP28 C-terminal" evidence="9">
    <location>
        <begin position="1764"/>
        <end position="1898"/>
    </location>
</feature>
<dbReference type="SMART" id="SM01036">
    <property type="entry name" value="BP28CT"/>
    <property type="match status" value="1"/>
</dbReference>
<dbReference type="OrthoDB" id="31183at2759"/>
<dbReference type="GO" id="GO:0034455">
    <property type="term" value="C:t-UTP complex"/>
    <property type="evidence" value="ECO:0007669"/>
    <property type="project" value="TreeGrafter"/>
</dbReference>
<evidence type="ECO:0000256" key="1">
    <source>
        <dbReference type="ARBA" id="ARBA00004604"/>
    </source>
</evidence>
<dbReference type="GO" id="GO:0000462">
    <property type="term" value="P:maturation of SSU-rRNA from tricistronic rRNA transcript (SSU-rRNA, 5.8S rRNA, LSU-rRNA)"/>
    <property type="evidence" value="ECO:0007669"/>
    <property type="project" value="TreeGrafter"/>
</dbReference>
<dbReference type="PANTHER" id="PTHR13457">
    <property type="entry name" value="BAP28"/>
    <property type="match status" value="1"/>
</dbReference>
<reference evidence="10 11" key="1">
    <citation type="journal article" date="2016" name="Mol. Biol. Evol.">
        <title>Comparative Genomics of Early-Diverging Mushroom-Forming Fungi Provides Insights into the Origins of Lignocellulose Decay Capabilities.</title>
        <authorList>
            <person name="Nagy L.G."/>
            <person name="Riley R."/>
            <person name="Tritt A."/>
            <person name="Adam C."/>
            <person name="Daum C."/>
            <person name="Floudas D."/>
            <person name="Sun H."/>
            <person name="Yadav J.S."/>
            <person name="Pangilinan J."/>
            <person name="Larsson K.H."/>
            <person name="Matsuura K."/>
            <person name="Barry K."/>
            <person name="Labutti K."/>
            <person name="Kuo R."/>
            <person name="Ohm R.A."/>
            <person name="Bhattacharya S.S."/>
            <person name="Shirouzu T."/>
            <person name="Yoshinaga Y."/>
            <person name="Martin F.M."/>
            <person name="Grigoriev I.V."/>
            <person name="Hibbett D.S."/>
        </authorList>
    </citation>
    <scope>NUCLEOTIDE SEQUENCE [LARGE SCALE GENOMIC DNA]</scope>
    <source>
        <strain evidence="10 11">CBS 109695</strain>
    </source>
</reference>
<evidence type="ECO:0000256" key="5">
    <source>
        <dbReference type="ARBA" id="ARBA00022552"/>
    </source>
</evidence>
<evidence type="ECO:0000313" key="11">
    <source>
        <dbReference type="Proteomes" id="UP000076532"/>
    </source>
</evidence>
<dbReference type="Proteomes" id="UP000076532">
    <property type="component" value="Unassembled WGS sequence"/>
</dbReference>
<evidence type="ECO:0000256" key="4">
    <source>
        <dbReference type="ARBA" id="ARBA00022517"/>
    </source>
</evidence>
<gene>
    <name evidence="10" type="ORF">FIBSPDRAFT_914461</name>
</gene>
<keyword evidence="7 8" id="KW-0687">Ribonucleoprotein</keyword>
<dbReference type="InterPro" id="IPR022125">
    <property type="entry name" value="U3snoRNP10_N"/>
</dbReference>
<dbReference type="InterPro" id="IPR016024">
    <property type="entry name" value="ARM-type_fold"/>
</dbReference>
<evidence type="ECO:0000256" key="6">
    <source>
        <dbReference type="ARBA" id="ARBA00023242"/>
    </source>
</evidence>
<dbReference type="PANTHER" id="PTHR13457:SF1">
    <property type="entry name" value="HEAT REPEAT-CONTAINING PROTEIN 1"/>
    <property type="match status" value="1"/>
</dbReference>
<comment type="subcellular location">
    <subcellularLocation>
        <location evidence="1 8">Nucleus</location>
        <location evidence="1 8">Nucleolus</location>
    </subcellularLocation>
</comment>
<dbReference type="Pfam" id="PF12397">
    <property type="entry name" value="U3snoRNP10"/>
    <property type="match status" value="1"/>
</dbReference>
<evidence type="ECO:0000256" key="3">
    <source>
        <dbReference type="ARBA" id="ARBA00015399"/>
    </source>
</evidence>
<keyword evidence="4 8" id="KW-0690">Ribosome biogenesis</keyword>
<dbReference type="Pfam" id="PF23243">
    <property type="entry name" value="HEAT_HEATR1"/>
    <property type="match status" value="1"/>
</dbReference>